<name>Q6MN87_BDEBA</name>
<dbReference type="GeneID" id="93012389"/>
<evidence type="ECO:0000313" key="2">
    <source>
        <dbReference type="EMBL" id="CAE79265.1"/>
    </source>
</evidence>
<evidence type="ECO:0000313" key="3">
    <source>
        <dbReference type="Proteomes" id="UP000008080"/>
    </source>
</evidence>
<organism evidence="2 3">
    <name type="scientific">Bdellovibrio bacteriovorus (strain ATCC 15356 / DSM 50701 / NCIMB 9529 / HD100)</name>
    <dbReference type="NCBI Taxonomy" id="264462"/>
    <lineage>
        <taxon>Bacteria</taxon>
        <taxon>Pseudomonadati</taxon>
        <taxon>Bdellovibrionota</taxon>
        <taxon>Bdellovibrionia</taxon>
        <taxon>Bdellovibrionales</taxon>
        <taxon>Pseudobdellovibrionaceae</taxon>
        <taxon>Bdellovibrio</taxon>
    </lineage>
</organism>
<reference evidence="2 3" key="1">
    <citation type="journal article" date="2004" name="Science">
        <title>A predator unmasked: life cycle of Bdellovibrio bacteriovorus from a genomic perspective.</title>
        <authorList>
            <person name="Rendulic S."/>
            <person name="Jagtap P."/>
            <person name="Rosinus A."/>
            <person name="Eppinger M."/>
            <person name="Baar C."/>
            <person name="Lanz C."/>
            <person name="Keller H."/>
            <person name="Lambert C."/>
            <person name="Evans K.J."/>
            <person name="Goesmann A."/>
            <person name="Meyer F."/>
            <person name="Sockett R.E."/>
            <person name="Schuster S.C."/>
        </authorList>
    </citation>
    <scope>NUCLEOTIDE SEQUENCE [LARGE SCALE GENOMIC DNA]</scope>
    <source>
        <strain evidence="3">ATCC 15356 / DSM 50701 / NCIMB 9529 / HD100</strain>
    </source>
</reference>
<evidence type="ECO:0000256" key="1">
    <source>
        <dbReference type="SAM" id="MobiDB-lite"/>
    </source>
</evidence>
<sequence length="78" mass="8982">MRKRYIVLIVVGFILAIILTRPKWTVEAEMREHPSSREGDEKANGFDTSMEAHESVPDLDYDSQKWSSWLKAGQETSL</sequence>
<dbReference type="KEGG" id="bba:Bd1373"/>
<gene>
    <name evidence="2" type="ordered locus">Bd1373</name>
</gene>
<dbReference type="HOGENOM" id="CLU_2614874_0_0_7"/>
<dbReference type="Proteomes" id="UP000008080">
    <property type="component" value="Chromosome"/>
</dbReference>
<dbReference type="EMBL" id="BX842649">
    <property type="protein sequence ID" value="CAE79265.1"/>
    <property type="molecule type" value="Genomic_DNA"/>
</dbReference>
<protein>
    <submittedName>
        <fullName evidence="2">Uncharacterized protein</fullName>
    </submittedName>
</protein>
<dbReference type="RefSeq" id="WP_011163867.1">
    <property type="nucleotide sequence ID" value="NC_005363.1"/>
</dbReference>
<feature type="region of interest" description="Disordered" evidence="1">
    <location>
        <begin position="30"/>
        <end position="49"/>
    </location>
</feature>
<dbReference type="AlphaFoldDB" id="Q6MN87"/>
<accession>Q6MN87</accession>
<keyword evidence="3" id="KW-1185">Reference proteome</keyword>
<proteinExistence type="predicted"/>